<proteinExistence type="inferred from homology"/>
<comment type="caution">
    <text evidence="2">The sequence shown here is derived from an EMBL/GenBank/DDBJ whole genome shotgun (WGS) entry which is preliminary data.</text>
</comment>
<dbReference type="PRINTS" id="PR00445">
    <property type="entry name" value="HUPFHYPC"/>
</dbReference>
<dbReference type="Gene3D" id="2.30.30.140">
    <property type="match status" value="1"/>
</dbReference>
<gene>
    <name evidence="2" type="ORF">CSC2_27860</name>
</gene>
<keyword evidence="3" id="KW-1185">Reference proteome</keyword>
<dbReference type="PANTHER" id="PTHR35177:SF2">
    <property type="entry name" value="HYDROGENASE MATURATION FACTOR HYBG"/>
    <property type="match status" value="1"/>
</dbReference>
<reference evidence="2 3" key="1">
    <citation type="journal article" date="2021" name="Int. J. Syst. Evol. Microbiol.">
        <title>Clostridium zeae sp. nov., isolated from corn silage.</title>
        <authorList>
            <person name="Kobayashi H."/>
            <person name="Tanizawa Y."/>
            <person name="Yagura M."/>
            <person name="Sakamoto M."/>
            <person name="Ohkuma M."/>
            <person name="Tohno M."/>
        </authorList>
    </citation>
    <scope>NUCLEOTIDE SEQUENCE [LARGE SCALE GENOMIC DNA]</scope>
    <source>
        <strain evidence="2 3">CSC2</strain>
    </source>
</reference>
<dbReference type="InterPro" id="IPR001109">
    <property type="entry name" value="Hydrogenase_HupF/HypC"/>
</dbReference>
<evidence type="ECO:0000313" key="3">
    <source>
        <dbReference type="Proteomes" id="UP000663802"/>
    </source>
</evidence>
<protein>
    <submittedName>
        <fullName evidence="2">Hydrogenase assembly protein HypC</fullName>
    </submittedName>
</protein>
<dbReference type="NCBIfam" id="TIGR00074">
    <property type="entry name" value="hypC_hupF"/>
    <property type="match status" value="1"/>
</dbReference>
<accession>A0ABQ1EBV5</accession>
<dbReference type="Pfam" id="PF01455">
    <property type="entry name" value="HupF_HypC"/>
    <property type="match status" value="1"/>
</dbReference>
<dbReference type="EMBL" id="BMBA01000002">
    <property type="protein sequence ID" value="GFZ32260.1"/>
    <property type="molecule type" value="Genomic_DNA"/>
</dbReference>
<evidence type="ECO:0000256" key="1">
    <source>
        <dbReference type="ARBA" id="ARBA00006018"/>
    </source>
</evidence>
<comment type="similarity">
    <text evidence="1">Belongs to the HupF/HypC family.</text>
</comment>
<name>A0ABQ1EBV5_9CLOT</name>
<sequence length="80" mass="9170">MCIAFPFEVIKIDNDKALVQYKGVEMIVNISLLENIILGDYVLVHAGCAIEKLDKEEGRKTEELFNSVFKDVSVRNEIYF</sequence>
<dbReference type="RefSeq" id="WP_206870518.1">
    <property type="nucleotide sequence ID" value="NZ_BMBA01000002.1"/>
</dbReference>
<evidence type="ECO:0000313" key="2">
    <source>
        <dbReference type="EMBL" id="GFZ32260.1"/>
    </source>
</evidence>
<organism evidence="2 3">
    <name type="scientific">Clostridium zeae</name>
    <dbReference type="NCBI Taxonomy" id="2759022"/>
    <lineage>
        <taxon>Bacteria</taxon>
        <taxon>Bacillati</taxon>
        <taxon>Bacillota</taxon>
        <taxon>Clostridia</taxon>
        <taxon>Eubacteriales</taxon>
        <taxon>Clostridiaceae</taxon>
        <taxon>Clostridium</taxon>
    </lineage>
</organism>
<dbReference type="Proteomes" id="UP000663802">
    <property type="component" value="Unassembled WGS sequence"/>
</dbReference>
<dbReference type="PANTHER" id="PTHR35177">
    <property type="entry name" value="HYDROGENASE MATURATION FACTOR HYBG"/>
    <property type="match status" value="1"/>
</dbReference>
<dbReference type="SUPFAM" id="SSF159127">
    <property type="entry name" value="HupF/HypC-like"/>
    <property type="match status" value="1"/>
</dbReference>